<reference evidence="1" key="1">
    <citation type="submission" date="2021-01" db="EMBL/GenBank/DDBJ databases">
        <authorList>
            <consortium name="Genoscope - CEA"/>
            <person name="William W."/>
        </authorList>
    </citation>
    <scope>NUCLEOTIDE SEQUENCE</scope>
</reference>
<gene>
    <name evidence="1" type="ORF">PSON_ATCC_30995.1.T0900103</name>
</gene>
<proteinExistence type="predicted"/>
<dbReference type="EMBL" id="CAJJDN010000090">
    <property type="protein sequence ID" value="CAD8108063.1"/>
    <property type="molecule type" value="Genomic_DNA"/>
</dbReference>
<evidence type="ECO:0000313" key="1">
    <source>
        <dbReference type="EMBL" id="CAD8108063.1"/>
    </source>
</evidence>
<keyword evidence="2" id="KW-1185">Reference proteome</keyword>
<evidence type="ECO:0000313" key="2">
    <source>
        <dbReference type="Proteomes" id="UP000692954"/>
    </source>
</evidence>
<name>A0A8S1PZW7_9CILI</name>
<dbReference type="AlphaFoldDB" id="A0A8S1PZW7"/>
<sequence length="50" mass="5860">MFQYTPQEEACYKQLWATFDPQGLGFAQVNGIINFFKKSRLSFYSLQSMV</sequence>
<accession>A0A8S1PZW7</accession>
<comment type="caution">
    <text evidence="1">The sequence shown here is derived from an EMBL/GenBank/DDBJ whole genome shotgun (WGS) entry which is preliminary data.</text>
</comment>
<dbReference type="Proteomes" id="UP000692954">
    <property type="component" value="Unassembled WGS sequence"/>
</dbReference>
<protein>
    <submittedName>
        <fullName evidence="1">Uncharacterized protein</fullName>
    </submittedName>
</protein>
<organism evidence="1 2">
    <name type="scientific">Paramecium sonneborni</name>
    <dbReference type="NCBI Taxonomy" id="65129"/>
    <lineage>
        <taxon>Eukaryota</taxon>
        <taxon>Sar</taxon>
        <taxon>Alveolata</taxon>
        <taxon>Ciliophora</taxon>
        <taxon>Intramacronucleata</taxon>
        <taxon>Oligohymenophorea</taxon>
        <taxon>Peniculida</taxon>
        <taxon>Parameciidae</taxon>
        <taxon>Paramecium</taxon>
    </lineage>
</organism>